<accession>A0A1M6LKS7</accession>
<proteinExistence type="predicted"/>
<name>A0A1M6LKS7_9FIRM</name>
<evidence type="ECO:0000313" key="3">
    <source>
        <dbReference type="EMBL" id="SHJ71783.1"/>
    </source>
</evidence>
<dbReference type="STRING" id="1121266.SAMN02745883_00246"/>
<keyword evidence="2" id="KW-0812">Transmembrane</keyword>
<dbReference type="Pfam" id="PF11382">
    <property type="entry name" value="MctB"/>
    <property type="match status" value="1"/>
</dbReference>
<evidence type="ECO:0000256" key="1">
    <source>
        <dbReference type="SAM" id="Coils"/>
    </source>
</evidence>
<reference evidence="3 4" key="1">
    <citation type="submission" date="2016-11" db="EMBL/GenBank/DDBJ databases">
        <authorList>
            <person name="Jaros S."/>
            <person name="Januszkiewicz K."/>
            <person name="Wedrychowicz H."/>
        </authorList>
    </citation>
    <scope>NUCLEOTIDE SEQUENCE [LARGE SCALE GENOMIC DNA]</scope>
    <source>
        <strain evidence="3 4">DSM 14501</strain>
    </source>
</reference>
<dbReference type="AlphaFoldDB" id="A0A1M6LKS7"/>
<organism evidence="3 4">
    <name type="scientific">Caminicella sporogenes DSM 14501</name>
    <dbReference type="NCBI Taxonomy" id="1121266"/>
    <lineage>
        <taxon>Bacteria</taxon>
        <taxon>Bacillati</taxon>
        <taxon>Bacillota</taxon>
        <taxon>Clostridia</taxon>
        <taxon>Peptostreptococcales</taxon>
        <taxon>Caminicellaceae</taxon>
        <taxon>Caminicella</taxon>
    </lineage>
</organism>
<gene>
    <name evidence="3" type="ORF">SAMN02745883_00246</name>
</gene>
<keyword evidence="2" id="KW-0472">Membrane</keyword>
<dbReference type="Proteomes" id="UP000184082">
    <property type="component" value="Unassembled WGS sequence"/>
</dbReference>
<dbReference type="GO" id="GO:0016020">
    <property type="term" value="C:membrane"/>
    <property type="evidence" value="ECO:0007669"/>
    <property type="project" value="InterPro"/>
</dbReference>
<protein>
    <submittedName>
        <fullName evidence="3">Copper transport outer membrane protein, MctB</fullName>
    </submittedName>
</protein>
<evidence type="ECO:0000313" key="4">
    <source>
        <dbReference type="Proteomes" id="UP000184082"/>
    </source>
</evidence>
<feature type="transmembrane region" description="Helical" evidence="2">
    <location>
        <begin position="7"/>
        <end position="29"/>
    </location>
</feature>
<feature type="coiled-coil region" evidence="1">
    <location>
        <begin position="36"/>
        <end position="84"/>
    </location>
</feature>
<dbReference type="EMBL" id="FRAJ01000003">
    <property type="protein sequence ID" value="SHJ71783.1"/>
    <property type="molecule type" value="Genomic_DNA"/>
</dbReference>
<keyword evidence="4" id="KW-1185">Reference proteome</keyword>
<dbReference type="RefSeq" id="WP_072965561.1">
    <property type="nucleotide sequence ID" value="NZ_FRAJ01000003.1"/>
</dbReference>
<sequence length="254" mass="30535">MVINMKYFVTTIISIFLSLSIGIFIGALLDSQQLFIQQQRELVAQIEEDFDIYKRENSKLMDKIEKLEIENNRYKQFLKKIENLMIMNNKKDFNIIFIKFYDEDERKHLETFNLLKKMGIKNIYEISINKMNKNSLSDKIIEYLRDDSKLEFDYRYGFKEKLDCIVIIDGVFKENLKDIKNIKFEIDKEIGDLNIPFVFFEHSTSDFLNVYFYTKNRELSIDNLDSKYMKLILIMILDLAKNRENEMVEKFSNN</sequence>
<evidence type="ECO:0000256" key="2">
    <source>
        <dbReference type="SAM" id="Phobius"/>
    </source>
</evidence>
<keyword evidence="2" id="KW-1133">Transmembrane helix</keyword>
<keyword evidence="1" id="KW-0175">Coiled coil</keyword>
<dbReference type="GO" id="GO:0055070">
    <property type="term" value="P:copper ion homeostasis"/>
    <property type="evidence" value="ECO:0007669"/>
    <property type="project" value="InterPro"/>
</dbReference>
<dbReference type="InterPro" id="IPR021522">
    <property type="entry name" value="MctB"/>
</dbReference>